<protein>
    <recommendedName>
        <fullName evidence="6">Alpha-1,6-mannosyl-glycoprotein 2-beta-N-acetylglucosaminyltransferase</fullName>
        <ecNumber evidence="5">2.4.1.143</ecNumber>
    </recommendedName>
    <alternativeName>
        <fullName evidence="21">Beta-1,2-N-acetylglucosaminyltransferase II</fullName>
    </alternativeName>
    <alternativeName>
        <fullName evidence="20">GlcNAc-T II</fullName>
    </alternativeName>
    <alternativeName>
        <fullName evidence="19">Mannoside acetylglucosaminyltransferase 2</fullName>
    </alternativeName>
    <alternativeName>
        <fullName evidence="18">N-glycosyl-oligosaccharide-glycoprotein N-acetylglucosaminyltransferase II</fullName>
    </alternativeName>
</protein>
<evidence type="ECO:0000256" key="4">
    <source>
        <dbReference type="ARBA" id="ARBA00011011"/>
    </source>
</evidence>
<evidence type="ECO:0000256" key="2">
    <source>
        <dbReference type="ARBA" id="ARBA00004323"/>
    </source>
</evidence>
<evidence type="ECO:0000256" key="20">
    <source>
        <dbReference type="ARBA" id="ARBA00032552"/>
    </source>
</evidence>
<dbReference type="InterPro" id="IPR007754">
    <property type="entry name" value="GlcNAc_II"/>
</dbReference>
<name>A0A9P0C079_CHRIL</name>
<evidence type="ECO:0000256" key="1">
    <source>
        <dbReference type="ARBA" id="ARBA00001936"/>
    </source>
</evidence>
<keyword evidence="14" id="KW-0472">Membrane</keyword>
<keyword evidence="26" id="KW-1185">Reference proteome</keyword>
<dbReference type="GO" id="GO:0000139">
    <property type="term" value="C:Golgi membrane"/>
    <property type="evidence" value="ECO:0007669"/>
    <property type="project" value="UniProtKB-SubCell"/>
</dbReference>
<keyword evidence="12" id="KW-1133">Transmembrane helix</keyword>
<evidence type="ECO:0000256" key="6">
    <source>
        <dbReference type="ARBA" id="ARBA00014817"/>
    </source>
</evidence>
<keyword evidence="10 23" id="KW-0479">Metal-binding</keyword>
<evidence type="ECO:0000256" key="9">
    <source>
        <dbReference type="ARBA" id="ARBA00022692"/>
    </source>
</evidence>
<evidence type="ECO:0000313" key="25">
    <source>
        <dbReference type="EMBL" id="CAH0605859.1"/>
    </source>
</evidence>
<dbReference type="GO" id="GO:0046872">
    <property type="term" value="F:metal ion binding"/>
    <property type="evidence" value="ECO:0007669"/>
    <property type="project" value="UniProtKB-KW"/>
</dbReference>
<comment type="pathway">
    <text evidence="3">Protein modification; protein glycosylation.</text>
</comment>
<dbReference type="Gene3D" id="3.90.550.10">
    <property type="entry name" value="Spore Coat Polysaccharide Biosynthesis Protein SpsA, Chain A"/>
    <property type="match status" value="1"/>
</dbReference>
<evidence type="ECO:0000256" key="12">
    <source>
        <dbReference type="ARBA" id="ARBA00022989"/>
    </source>
</evidence>
<evidence type="ECO:0000256" key="22">
    <source>
        <dbReference type="ARBA" id="ARBA00093257"/>
    </source>
</evidence>
<dbReference type="PANTHER" id="PTHR12871:SF0">
    <property type="entry name" value="ALPHA-1,6-MANNOSYL-GLYCOPROTEIN 2-BETA-N-ACETYLGLUCOSAMINYLTRANSFERASE"/>
    <property type="match status" value="1"/>
</dbReference>
<dbReference type="Proteomes" id="UP001154114">
    <property type="component" value="Chromosome 6"/>
</dbReference>
<dbReference type="PANTHER" id="PTHR12871">
    <property type="entry name" value="BETA-1,2-N-ACETYLGLUCOSAMINYLTRANSFERASE II"/>
    <property type="match status" value="1"/>
</dbReference>
<dbReference type="GO" id="GO:0005795">
    <property type="term" value="C:Golgi stack"/>
    <property type="evidence" value="ECO:0007669"/>
    <property type="project" value="InterPro"/>
</dbReference>
<dbReference type="OrthoDB" id="6019616at2759"/>
<evidence type="ECO:0000256" key="15">
    <source>
        <dbReference type="ARBA" id="ARBA00023157"/>
    </source>
</evidence>
<feature type="disulfide bond" evidence="24">
    <location>
        <begin position="314"/>
        <end position="423"/>
    </location>
</feature>
<comment type="subcellular location">
    <subcellularLocation>
        <location evidence="2">Golgi apparatus membrane</location>
        <topology evidence="2">Single-pass type II membrane protein</topology>
    </subcellularLocation>
</comment>
<dbReference type="AlphaFoldDB" id="A0A9P0C079"/>
<keyword evidence="16" id="KW-0325">Glycoprotein</keyword>
<reference evidence="25" key="1">
    <citation type="submission" date="2021-12" db="EMBL/GenBank/DDBJ databases">
        <authorList>
            <person name="King R."/>
        </authorList>
    </citation>
    <scope>NUCLEOTIDE SEQUENCE</scope>
</reference>
<gene>
    <name evidence="25" type="ORF">CINC_LOCUS11786</name>
</gene>
<evidence type="ECO:0000256" key="16">
    <source>
        <dbReference type="ARBA" id="ARBA00023180"/>
    </source>
</evidence>
<sequence>MFRKKFRGLLTPFRNCLCIFTFILLLFVYNVKKSHKEEVLAKIPKSATKYISFKEHQKPNPLHIETIKRAIAKYNAEERIKNLDYFGPMKSDAPIFVIFVDNYMIHLKYLLVSLVQVVGIDDALIIFSHSSFDENVNNLIKQIDFTRVLQIFYPYSVQMSPNEFPGFNAGDCPHDMDINTAYSINCTGADSPDIHGQYRHPLHAQLKHYWWWTLNKVFENLSYTKDHKGIFTFLESDVYLAEDFIYMNSHMKTLSNYVTKCEFLSLENPSFTNFFEKQTYVVDITTWDPKDHSSVLSFDSSVWSTIASHYYHFCSIDDYSWSRSLYYLSLNRKDGGRFKVISSSVPRAFKTNSMTGVYQDIEELNILDVIHNVMYMQERNKGYSFPPFLEVYLNIELEDDDFVIFDYVDNNGGWSDPRDKNMCNNMTSNKIKKVIMDMNHEFHQYDLNP</sequence>
<evidence type="ECO:0000256" key="7">
    <source>
        <dbReference type="ARBA" id="ARBA00022676"/>
    </source>
</evidence>
<evidence type="ECO:0000256" key="18">
    <source>
        <dbReference type="ARBA" id="ARBA00029663"/>
    </source>
</evidence>
<comment type="cofactor">
    <cofactor evidence="1 23">
        <name>Mn(2+)</name>
        <dbReference type="ChEBI" id="CHEBI:29035"/>
    </cofactor>
</comment>
<dbReference type="EMBL" id="LR824009">
    <property type="protein sequence ID" value="CAH0605859.1"/>
    <property type="molecule type" value="Genomic_DNA"/>
</dbReference>
<evidence type="ECO:0000256" key="23">
    <source>
        <dbReference type="PIRSR" id="PIRSR607754-2"/>
    </source>
</evidence>
<evidence type="ECO:0000256" key="14">
    <source>
        <dbReference type="ARBA" id="ARBA00023136"/>
    </source>
</evidence>
<proteinExistence type="inferred from homology"/>
<evidence type="ECO:0000256" key="21">
    <source>
        <dbReference type="ARBA" id="ARBA00032915"/>
    </source>
</evidence>
<comment type="catalytic activity">
    <reaction evidence="22">
        <text>an N(4)-{beta-D-GlcNAc-(1-&gt;2)-alpha-D-Man-(1-&gt;3)-[alpha-D-Man-(1-&gt;6)]-beta-D-Man-(1-&gt;4)-beta-D-GlcNAc-(1-&gt;4)-beta-D-GlcNAc}-L-asparaginyl-[protein] + UDP-N-acetyl-alpha-D-glucosamine = N(4)-{beta-D-GlcNAc-(1-&gt;2)-alpha-D-Man-(1-&gt;3)-[beta-D-GlcNAc-(1-&gt;2)-alpha-D-Man-(1-&gt;6)]-beta-D-Man-(1-&gt;4)-beta-D-GlcNAc-(1-&gt;4)-beta-D-GlcNAc}-L-asparaginyl-[protein] + UDP + H(+)</text>
        <dbReference type="Rhea" id="RHEA:12941"/>
        <dbReference type="Rhea" id="RHEA-COMP:13526"/>
        <dbReference type="Rhea" id="RHEA-COMP:14369"/>
        <dbReference type="ChEBI" id="CHEBI:15378"/>
        <dbReference type="ChEBI" id="CHEBI:57705"/>
        <dbReference type="ChEBI" id="CHEBI:58223"/>
        <dbReference type="ChEBI" id="CHEBI:60615"/>
        <dbReference type="ChEBI" id="CHEBI:60651"/>
        <dbReference type="EC" id="2.4.1.143"/>
    </reaction>
</comment>
<evidence type="ECO:0000256" key="17">
    <source>
        <dbReference type="ARBA" id="ARBA00023211"/>
    </source>
</evidence>
<dbReference type="EC" id="2.4.1.143" evidence="5"/>
<evidence type="ECO:0000256" key="10">
    <source>
        <dbReference type="ARBA" id="ARBA00022723"/>
    </source>
</evidence>
<feature type="disulfide bond" evidence="24">
    <location>
        <begin position="172"/>
        <end position="186"/>
    </location>
</feature>
<dbReference type="GO" id="GO:0009312">
    <property type="term" value="P:oligosaccharide biosynthetic process"/>
    <property type="evidence" value="ECO:0007669"/>
    <property type="project" value="InterPro"/>
</dbReference>
<dbReference type="Pfam" id="PF05060">
    <property type="entry name" value="MGAT2"/>
    <property type="match status" value="1"/>
</dbReference>
<evidence type="ECO:0000313" key="26">
    <source>
        <dbReference type="Proteomes" id="UP001154114"/>
    </source>
</evidence>
<keyword evidence="7" id="KW-0328">Glycosyltransferase</keyword>
<accession>A0A9P0C079</accession>
<keyword evidence="9" id="KW-0812">Transmembrane</keyword>
<feature type="binding site" evidence="23">
    <location>
        <position position="237"/>
    </location>
    <ligand>
        <name>Mn(2+)</name>
        <dbReference type="ChEBI" id="CHEBI:29035"/>
    </ligand>
</feature>
<dbReference type="GO" id="GO:0008455">
    <property type="term" value="F:alpha-1,6-mannosylglycoprotein 2-beta-N-acetylglucosaminyltransferase activity"/>
    <property type="evidence" value="ECO:0007669"/>
    <property type="project" value="UniProtKB-EC"/>
</dbReference>
<dbReference type="InterPro" id="IPR029044">
    <property type="entry name" value="Nucleotide-diphossugar_trans"/>
</dbReference>
<keyword evidence="13" id="KW-0333">Golgi apparatus</keyword>
<keyword evidence="11" id="KW-0735">Signal-anchor</keyword>
<keyword evidence="15 24" id="KW-1015">Disulfide bond</keyword>
<evidence type="ECO:0000256" key="3">
    <source>
        <dbReference type="ARBA" id="ARBA00004922"/>
    </source>
</evidence>
<evidence type="ECO:0000256" key="19">
    <source>
        <dbReference type="ARBA" id="ARBA00031203"/>
    </source>
</evidence>
<keyword evidence="17 23" id="KW-0464">Manganese</keyword>
<evidence type="ECO:0000256" key="5">
    <source>
        <dbReference type="ARBA" id="ARBA00012613"/>
    </source>
</evidence>
<dbReference type="GO" id="GO:0006487">
    <property type="term" value="P:protein N-linked glycosylation"/>
    <property type="evidence" value="ECO:0007669"/>
    <property type="project" value="TreeGrafter"/>
</dbReference>
<comment type="similarity">
    <text evidence="4">Belongs to the glycosyltransferase 16 (GT16) protein family.</text>
</comment>
<evidence type="ECO:0000256" key="24">
    <source>
        <dbReference type="PIRSR" id="PIRSR607754-3"/>
    </source>
</evidence>
<evidence type="ECO:0000256" key="13">
    <source>
        <dbReference type="ARBA" id="ARBA00023034"/>
    </source>
</evidence>
<evidence type="ECO:0000256" key="11">
    <source>
        <dbReference type="ARBA" id="ARBA00022968"/>
    </source>
</evidence>
<organism evidence="25 26">
    <name type="scientific">Chrysodeixis includens</name>
    <name type="common">Soybean looper</name>
    <name type="synonym">Pseudoplusia includens</name>
    <dbReference type="NCBI Taxonomy" id="689277"/>
    <lineage>
        <taxon>Eukaryota</taxon>
        <taxon>Metazoa</taxon>
        <taxon>Ecdysozoa</taxon>
        <taxon>Arthropoda</taxon>
        <taxon>Hexapoda</taxon>
        <taxon>Insecta</taxon>
        <taxon>Pterygota</taxon>
        <taxon>Neoptera</taxon>
        <taxon>Endopterygota</taxon>
        <taxon>Lepidoptera</taxon>
        <taxon>Glossata</taxon>
        <taxon>Ditrysia</taxon>
        <taxon>Noctuoidea</taxon>
        <taxon>Noctuidae</taxon>
        <taxon>Plusiinae</taxon>
        <taxon>Chrysodeixis</taxon>
    </lineage>
</organism>
<keyword evidence="8" id="KW-0808">Transferase</keyword>
<evidence type="ECO:0000256" key="8">
    <source>
        <dbReference type="ARBA" id="ARBA00022679"/>
    </source>
</evidence>